<proteinExistence type="predicted"/>
<dbReference type="PANTHER" id="PTHR41260">
    <property type="entry name" value="PROTEIN ECSC"/>
    <property type="match status" value="1"/>
</dbReference>
<name>A0A7Z0SE84_9GAMM</name>
<dbReference type="Proteomes" id="UP000537890">
    <property type="component" value="Unassembled WGS sequence"/>
</dbReference>
<reference evidence="2 3" key="1">
    <citation type="submission" date="2020-05" db="EMBL/GenBank/DDBJ databases">
        <title>Horizontal transmission and recombination maintain forever young bacterial symbiont genomes.</title>
        <authorList>
            <person name="Russell S.L."/>
            <person name="Pepper-Tunick E."/>
            <person name="Svedberg J."/>
            <person name="Byrne A."/>
            <person name="Ruelas Castillo J."/>
            <person name="Vollmers C."/>
            <person name="Beinart R.A."/>
            <person name="Corbett-Detig R."/>
        </authorList>
    </citation>
    <scope>NUCLEOTIDE SEQUENCE [LARGE SCALE GENOMIC DNA]</scope>
    <source>
        <strain evidence="2">4727-3</strain>
    </source>
</reference>
<keyword evidence="1" id="KW-0812">Transmembrane</keyword>
<comment type="caution">
    <text evidence="2">The sequence shown here is derived from an EMBL/GenBank/DDBJ whole genome shotgun (WGS) entry which is preliminary data.</text>
</comment>
<feature type="transmembrane region" description="Helical" evidence="1">
    <location>
        <begin position="34"/>
        <end position="53"/>
    </location>
</feature>
<gene>
    <name evidence="2" type="ORF">H0A75_08275</name>
</gene>
<dbReference type="InterPro" id="IPR024787">
    <property type="entry name" value="EcsC"/>
</dbReference>
<keyword evidence="1" id="KW-0472">Membrane</keyword>
<dbReference type="PANTHER" id="PTHR41260:SF1">
    <property type="entry name" value="PROTEIN ECSC"/>
    <property type="match status" value="1"/>
</dbReference>
<organism evidence="2 3">
    <name type="scientific">Candidatus Methanofishera endochildressiae</name>
    <dbReference type="NCBI Taxonomy" id="2738884"/>
    <lineage>
        <taxon>Bacteria</taxon>
        <taxon>Pseudomonadati</taxon>
        <taxon>Pseudomonadota</taxon>
        <taxon>Gammaproteobacteria</taxon>
        <taxon>Candidatus Methanofishera</taxon>
    </lineage>
</organism>
<dbReference type="AlphaFoldDB" id="A0A7Z0SE84"/>
<keyword evidence="1" id="KW-1133">Transmembrane helix</keyword>
<evidence type="ECO:0000313" key="3">
    <source>
        <dbReference type="Proteomes" id="UP000537890"/>
    </source>
</evidence>
<sequence length="87" mass="9769">MLSKESAPIVSKAINQIAARFSIPVSEKLAAQSIPIIGAFGGATINLLFISYFQDLAHAHFSLRRLERNYTPELVKLNYQKHLAEHY</sequence>
<evidence type="ECO:0000256" key="1">
    <source>
        <dbReference type="SAM" id="Phobius"/>
    </source>
</evidence>
<protein>
    <submittedName>
        <fullName evidence="2">EcsC family protein</fullName>
    </submittedName>
</protein>
<evidence type="ECO:0000313" key="2">
    <source>
        <dbReference type="EMBL" id="NYT47544.1"/>
    </source>
</evidence>
<accession>A0A7Z0SE84</accession>
<dbReference type="EMBL" id="JACCHS010000175">
    <property type="protein sequence ID" value="NYT47544.1"/>
    <property type="molecule type" value="Genomic_DNA"/>
</dbReference>
<dbReference type="Pfam" id="PF12787">
    <property type="entry name" value="EcsC"/>
    <property type="match status" value="1"/>
</dbReference>